<keyword evidence="2" id="KW-1185">Reference proteome</keyword>
<organism evidence="1 2">
    <name type="scientific">Enhydrobacter aerosaccus</name>
    <dbReference type="NCBI Taxonomy" id="225324"/>
    <lineage>
        <taxon>Bacteria</taxon>
        <taxon>Pseudomonadati</taxon>
        <taxon>Pseudomonadota</taxon>
        <taxon>Alphaproteobacteria</taxon>
        <taxon>Hyphomicrobiales</taxon>
        <taxon>Enhydrobacter</taxon>
    </lineage>
</organism>
<evidence type="ECO:0000313" key="2">
    <source>
        <dbReference type="Proteomes" id="UP000190092"/>
    </source>
</evidence>
<evidence type="ECO:0008006" key="3">
    <source>
        <dbReference type="Google" id="ProtNLM"/>
    </source>
</evidence>
<dbReference type="AlphaFoldDB" id="A0A1T4T6Q4"/>
<dbReference type="PANTHER" id="PTHR36436">
    <property type="entry name" value="SLL5081 PROTEIN"/>
    <property type="match status" value="1"/>
</dbReference>
<dbReference type="Proteomes" id="UP000190092">
    <property type="component" value="Unassembled WGS sequence"/>
</dbReference>
<dbReference type="InterPro" id="IPR035948">
    <property type="entry name" value="YwqG-like_sf"/>
</dbReference>
<accession>A0A1T4T6Q4</accession>
<dbReference type="SUPFAM" id="SSF103032">
    <property type="entry name" value="Hypothetical protein YwqG"/>
    <property type="match status" value="1"/>
</dbReference>
<dbReference type="InterPro" id="IPR015315">
    <property type="entry name" value="DUF1963"/>
</dbReference>
<dbReference type="OrthoDB" id="8376466at2"/>
<reference evidence="2" key="1">
    <citation type="submission" date="2017-02" db="EMBL/GenBank/DDBJ databases">
        <authorList>
            <person name="Varghese N."/>
            <person name="Submissions S."/>
        </authorList>
    </citation>
    <scope>NUCLEOTIDE SEQUENCE [LARGE SCALE GENOMIC DNA]</scope>
    <source>
        <strain evidence="2">ATCC 27094</strain>
    </source>
</reference>
<dbReference type="Pfam" id="PF09234">
    <property type="entry name" value="DUF1963"/>
    <property type="match status" value="1"/>
</dbReference>
<dbReference type="PANTHER" id="PTHR36436:SF6">
    <property type="entry name" value="SLL5081 PROTEIN"/>
    <property type="match status" value="1"/>
</dbReference>
<proteinExistence type="predicted"/>
<sequence>MAVIPLPANYDDLVLSLNDTGLNHDIISLLAAQARPAILLRTTQSEEDLISLGASKIGGRPDLPRGAAWPIRPAYPDADKRAARHRKEAARLLADSIKPHSRMTPEQAQRFSLARRARADAVETEFPLAFFGQFDLSELSREKGFDATFPSDGRLLLFYDLLEQPEEFSPEASVGWRMLWDTTPVSALVRAPIPDALSSISDDDWSCVFRAAQVSTETVLTPIPPNDKSWNAFPLDDDYALEEYQEWLSQFGTPDMSGRDNHQFGGFPQTLQNGLQARCQLAANGLNCGGLDVWKTEAAKELLKSAKDWRLVLQIGVDRHAGISQPGAYYVTMREQDIAARRFDRARVTYQCD</sequence>
<evidence type="ECO:0000313" key="1">
    <source>
        <dbReference type="EMBL" id="SKA36210.1"/>
    </source>
</evidence>
<protein>
    <recommendedName>
        <fullName evidence="3">DUF1963 domain-containing protein</fullName>
    </recommendedName>
</protein>
<gene>
    <name evidence="1" type="ORF">SAMN02745126_05785</name>
</gene>
<dbReference type="Gene3D" id="2.30.320.10">
    <property type="entry name" value="YwqG-like"/>
    <property type="match status" value="1"/>
</dbReference>
<dbReference type="EMBL" id="FUWJ01000013">
    <property type="protein sequence ID" value="SKA36210.1"/>
    <property type="molecule type" value="Genomic_DNA"/>
</dbReference>
<name>A0A1T4T6Q4_9HYPH</name>